<organism evidence="2 3">
    <name type="scientific">Oryzias melastigma</name>
    <name type="common">Marine medaka</name>
    <dbReference type="NCBI Taxonomy" id="30732"/>
    <lineage>
        <taxon>Eukaryota</taxon>
        <taxon>Metazoa</taxon>
        <taxon>Chordata</taxon>
        <taxon>Craniata</taxon>
        <taxon>Vertebrata</taxon>
        <taxon>Euteleostomi</taxon>
        <taxon>Actinopterygii</taxon>
        <taxon>Neopterygii</taxon>
        <taxon>Teleostei</taxon>
        <taxon>Neoteleostei</taxon>
        <taxon>Acanthomorphata</taxon>
        <taxon>Ovalentaria</taxon>
        <taxon>Atherinomorphae</taxon>
        <taxon>Beloniformes</taxon>
        <taxon>Adrianichthyidae</taxon>
        <taxon>Oryziinae</taxon>
        <taxon>Oryzias</taxon>
    </lineage>
</organism>
<feature type="compositionally biased region" description="Polar residues" evidence="1">
    <location>
        <begin position="24"/>
        <end position="40"/>
    </location>
</feature>
<protein>
    <submittedName>
        <fullName evidence="2">Uncharacterized protein</fullName>
    </submittedName>
</protein>
<feature type="region of interest" description="Disordered" evidence="1">
    <location>
        <begin position="13"/>
        <end position="46"/>
    </location>
</feature>
<name>A0A834BXX5_ORYME</name>
<accession>A0A834BXX5</accession>
<dbReference type="EMBL" id="WKFB01000471">
    <property type="protein sequence ID" value="KAF6721987.1"/>
    <property type="molecule type" value="Genomic_DNA"/>
</dbReference>
<reference evidence="2" key="1">
    <citation type="journal article" name="BMC Genomics">
        <title>Long-read sequencing and de novo genome assembly of marine medaka (Oryzias melastigma).</title>
        <authorList>
            <person name="Liang P."/>
            <person name="Saqib H.S.A."/>
            <person name="Ni X."/>
            <person name="Shen Y."/>
        </authorList>
    </citation>
    <scope>NUCLEOTIDE SEQUENCE</scope>
    <source>
        <strain evidence="2">Bigg-433</strain>
    </source>
</reference>
<comment type="caution">
    <text evidence="2">The sequence shown here is derived from an EMBL/GenBank/DDBJ whole genome shotgun (WGS) entry which is preliminary data.</text>
</comment>
<evidence type="ECO:0000313" key="2">
    <source>
        <dbReference type="EMBL" id="KAF6721987.1"/>
    </source>
</evidence>
<evidence type="ECO:0000313" key="3">
    <source>
        <dbReference type="Proteomes" id="UP000646548"/>
    </source>
</evidence>
<proteinExistence type="predicted"/>
<dbReference type="Proteomes" id="UP000646548">
    <property type="component" value="Unassembled WGS sequence"/>
</dbReference>
<sequence>MDVSRCCCERSSSEDSRDVHAGSSWITQTKGGLPLSSTLTRPRRNRGAINGHPRLTLCLHSHSSPPPLSEAAACVERDTGCNRRTLVWFLHMLRRTPGEASPGAAC</sequence>
<gene>
    <name evidence="2" type="ORF">FQA47_007582</name>
</gene>
<dbReference type="AlphaFoldDB" id="A0A834BXX5"/>
<evidence type="ECO:0000256" key="1">
    <source>
        <dbReference type="SAM" id="MobiDB-lite"/>
    </source>
</evidence>